<gene>
    <name evidence="3" type="ORF">NEMBOFW57_006516</name>
</gene>
<comment type="caution">
    <text evidence="3">The sequence shown here is derived from an EMBL/GenBank/DDBJ whole genome shotgun (WGS) entry which is preliminary data.</text>
</comment>
<dbReference type="InterPro" id="IPR027417">
    <property type="entry name" value="P-loop_NTPase"/>
</dbReference>
<reference evidence="3" key="1">
    <citation type="submission" date="2023-02" db="EMBL/GenBank/DDBJ databases">
        <authorList>
            <person name="Palmer J.M."/>
        </authorList>
    </citation>
    <scope>NUCLEOTIDE SEQUENCE</scope>
    <source>
        <strain evidence="3">FW57</strain>
    </source>
</reference>
<dbReference type="Gene3D" id="3.40.50.300">
    <property type="entry name" value="P-loop containing nucleotide triphosphate hydrolases"/>
    <property type="match status" value="1"/>
</dbReference>
<protein>
    <recommendedName>
        <fullName evidence="2">Helicase ATP-binding domain-containing protein</fullName>
    </recommendedName>
</protein>
<dbReference type="AlphaFoldDB" id="A0AAD4ETB3"/>
<dbReference type="SUPFAM" id="SSF52540">
    <property type="entry name" value="P-loop containing nucleoside triphosphate hydrolases"/>
    <property type="match status" value="1"/>
</dbReference>
<evidence type="ECO:0000313" key="4">
    <source>
        <dbReference type="Proteomes" id="UP001197093"/>
    </source>
</evidence>
<feature type="domain" description="Helicase ATP-binding" evidence="2">
    <location>
        <begin position="13"/>
        <end position="168"/>
    </location>
</feature>
<dbReference type="InterPro" id="IPR014001">
    <property type="entry name" value="Helicase_ATP-bd"/>
</dbReference>
<sequence>MQNTNEFDEAVRAILRSDPAIVCVTAPPNKGKSTFFLAALATATPEKKSVVCIQHTASAASLHADWLGNQRKDLRVGHDPGVASQNKNNITYTTYEWVVMNNVAAAPCFTTADFIVLDDVHALSMEQEIACGKLRLAALRARFVMLSAYPESDGFEAAGPFLPAGSNSSRDIPRAMLSGNSPSPAMRYLPEGQSRDFVEMNDYAAWVIAVLRKQRRRTVVFVTADPLLGMLAQLIASEFPALRVYLLDSDHDPSVVAEINTAEKENVVVLMRPYFGSRVHLANIDQAVCPALDEVRLLDRVIGKDRLQNVQLSDDRMRFLSCHASSDGVACKVHLAFKKAWWEKTARPTSGALFLHTSCTEYLLLVAELEPYSNPFREAARRPACMRLFPDGRQILWALKQLELLGLIHIDASRGAGITRKGKLVLACKRQTGLSMRAALFLLSAQREFDVVGHDGAAFIASIAVAATMAERGRSLLVLDVVTGYNACLTDQQLSDHLALVSSCEITSNLDRGTEATPERTPHMNGDTWCDAHLLTSPDDGLSIQAGQWKSMVRDTGAHRVRKAVNAYMRKQPWWEWIGRQFTSPDDIADASGVGWTAAYAFNLVFVSSLSAAISARRERPIWALDLCSSRQVRICPRSVASFSDAVAYEMRMSQLDGAYFVYKDIYHVDTGTEKFYEVTGLDYVCLHHEKAGDIMASSAPFRNSYRDMRQSLPPHCTSITPISSSLVTQLPFPNGVVPECLVTDFFRLRHGTETEKKEADAYANSSANGAAIDSLVILFRLLLALGLDPKTSLEPRLFELAFHDFGRKMEDDYIVKGRLLEILYPLRTNRSRRVEDTLEELIRHPLVKDALWSHPSLRFFNRHTWAKRPGSAEFEPHKLDRSLFCHDLPFFIDGNYPIDLGRHFSRKLGIRNTGGISIAFTGTMPMIIPLVMRGGRKFKDIRSFILDGPHVYRRLEDSSLSPKTKKRYYHLRAVVNIAESDIRMYYQDTTPVIERLDVEEGSDNNREKRKRGEHARGWTFEDGSPCYYLLIYAKYQDSKRRPYRPPRDQFGEIPAVPKGGAC</sequence>
<evidence type="ECO:0000256" key="1">
    <source>
        <dbReference type="SAM" id="MobiDB-lite"/>
    </source>
</evidence>
<dbReference type="EMBL" id="JAHCVI010000003">
    <property type="protein sequence ID" value="KAG7287016.1"/>
    <property type="molecule type" value="Genomic_DNA"/>
</dbReference>
<proteinExistence type="predicted"/>
<accession>A0AAD4ETB3</accession>
<feature type="compositionally biased region" description="Basic and acidic residues" evidence="1">
    <location>
        <begin position="1041"/>
        <end position="1051"/>
    </location>
</feature>
<name>A0AAD4ETB3_9PEZI</name>
<evidence type="ECO:0000313" key="3">
    <source>
        <dbReference type="EMBL" id="KAG7287016.1"/>
    </source>
</evidence>
<evidence type="ECO:0000259" key="2">
    <source>
        <dbReference type="PROSITE" id="PS51192"/>
    </source>
</evidence>
<organism evidence="3 4">
    <name type="scientific">Staphylotrichum longicolle</name>
    <dbReference type="NCBI Taxonomy" id="669026"/>
    <lineage>
        <taxon>Eukaryota</taxon>
        <taxon>Fungi</taxon>
        <taxon>Dikarya</taxon>
        <taxon>Ascomycota</taxon>
        <taxon>Pezizomycotina</taxon>
        <taxon>Sordariomycetes</taxon>
        <taxon>Sordariomycetidae</taxon>
        <taxon>Sordariales</taxon>
        <taxon>Chaetomiaceae</taxon>
        <taxon>Staphylotrichum</taxon>
    </lineage>
</organism>
<feature type="region of interest" description="Disordered" evidence="1">
    <location>
        <begin position="1041"/>
        <end position="1063"/>
    </location>
</feature>
<keyword evidence="4" id="KW-1185">Reference proteome</keyword>
<dbReference type="Proteomes" id="UP001197093">
    <property type="component" value="Unassembled WGS sequence"/>
</dbReference>
<dbReference type="PROSITE" id="PS51192">
    <property type="entry name" value="HELICASE_ATP_BIND_1"/>
    <property type="match status" value="1"/>
</dbReference>